<comment type="caution">
    <text evidence="1">The sequence shown here is derived from an EMBL/GenBank/DDBJ whole genome shotgun (WGS) entry which is preliminary data.</text>
</comment>
<reference evidence="1" key="1">
    <citation type="journal article" date="2014" name="Front. Microbiol.">
        <title>High frequency of phylogenetically diverse reductive dehalogenase-homologous genes in deep subseafloor sedimentary metagenomes.</title>
        <authorList>
            <person name="Kawai M."/>
            <person name="Futagami T."/>
            <person name="Toyoda A."/>
            <person name="Takaki Y."/>
            <person name="Nishi S."/>
            <person name="Hori S."/>
            <person name="Arai W."/>
            <person name="Tsubouchi T."/>
            <person name="Morono Y."/>
            <person name="Uchiyama I."/>
            <person name="Ito T."/>
            <person name="Fujiyama A."/>
            <person name="Inagaki F."/>
            <person name="Takami H."/>
        </authorList>
    </citation>
    <scope>NUCLEOTIDE SEQUENCE</scope>
    <source>
        <strain evidence="1">Expedition CK06-06</strain>
    </source>
</reference>
<organism evidence="1">
    <name type="scientific">marine sediment metagenome</name>
    <dbReference type="NCBI Taxonomy" id="412755"/>
    <lineage>
        <taxon>unclassified sequences</taxon>
        <taxon>metagenomes</taxon>
        <taxon>ecological metagenomes</taxon>
    </lineage>
</organism>
<dbReference type="EMBL" id="BART01008945">
    <property type="protein sequence ID" value="GAG60296.1"/>
    <property type="molecule type" value="Genomic_DNA"/>
</dbReference>
<dbReference type="AlphaFoldDB" id="X1AJW3"/>
<accession>X1AJW3</accession>
<proteinExistence type="predicted"/>
<name>X1AJW3_9ZZZZ</name>
<protein>
    <submittedName>
        <fullName evidence="1">Uncharacterized protein</fullName>
    </submittedName>
</protein>
<feature type="non-terminal residue" evidence="1">
    <location>
        <position position="1"/>
    </location>
</feature>
<evidence type="ECO:0000313" key="1">
    <source>
        <dbReference type="EMBL" id="GAG60296.1"/>
    </source>
</evidence>
<gene>
    <name evidence="1" type="ORF">S01H4_19971</name>
</gene>
<sequence>SINMKIKFIACKNKEGELTIPEQILIHFF</sequence>